<dbReference type="PROSITE" id="PS51352">
    <property type="entry name" value="THIOREDOXIN_2"/>
    <property type="match status" value="1"/>
</dbReference>
<feature type="domain" description="Thioredoxin" evidence="1">
    <location>
        <begin position="22"/>
        <end position="162"/>
    </location>
</feature>
<gene>
    <name evidence="2" type="ORF">DBV39_16085</name>
</gene>
<proteinExistence type="predicted"/>
<dbReference type="GO" id="GO:0016491">
    <property type="term" value="F:oxidoreductase activity"/>
    <property type="evidence" value="ECO:0007669"/>
    <property type="project" value="InterPro"/>
</dbReference>
<dbReference type="Proteomes" id="UP000244571">
    <property type="component" value="Chromosome"/>
</dbReference>
<dbReference type="InterPro" id="IPR050553">
    <property type="entry name" value="Thioredoxin_ResA/DsbE_sf"/>
</dbReference>
<dbReference type="Pfam" id="PF08534">
    <property type="entry name" value="Redoxin"/>
    <property type="match status" value="1"/>
</dbReference>
<dbReference type="AlphaFoldDB" id="A0A2R4XMF7"/>
<dbReference type="OrthoDB" id="9811352at2"/>
<name>A0A2R4XMF7_9BURK</name>
<sequence length="163" mass="17884">MKKLVSILVLACLIGAGAWFLLAPKPQAPAVTFHTLEEQQIPLEDMRGKVVLVKFWATSCVTCVRQMPDTIALYEEFAPEGFDVVAVAMSYDPVPYVKQFAQTRELPFTVAIDGSGEVAKAFGDVRLTPIAFLVGKDGSIIKRYLGNYDKQELKNTVQTALAS</sequence>
<protein>
    <submittedName>
        <fullName evidence="2">Thioredoxin</fullName>
    </submittedName>
</protein>
<reference evidence="2 3" key="1">
    <citation type="submission" date="2018-04" db="EMBL/GenBank/DDBJ databases">
        <title>Bordetella sp. HZ20 isolated from seawater.</title>
        <authorList>
            <person name="Sun C."/>
        </authorList>
    </citation>
    <scope>NUCLEOTIDE SEQUENCE [LARGE SCALE GENOMIC DNA]</scope>
    <source>
        <strain evidence="2 3">HZ20</strain>
    </source>
</reference>
<dbReference type="PANTHER" id="PTHR42852:SF18">
    <property type="entry name" value="CHROMOSOME UNDETERMINED SCAFFOLD_47, WHOLE GENOME SHOTGUN SEQUENCE"/>
    <property type="match status" value="1"/>
</dbReference>
<dbReference type="InterPro" id="IPR013740">
    <property type="entry name" value="Redoxin"/>
</dbReference>
<dbReference type="SUPFAM" id="SSF52833">
    <property type="entry name" value="Thioredoxin-like"/>
    <property type="match status" value="1"/>
</dbReference>
<dbReference type="InterPro" id="IPR036249">
    <property type="entry name" value="Thioredoxin-like_sf"/>
</dbReference>
<keyword evidence="3" id="KW-1185">Reference proteome</keyword>
<evidence type="ECO:0000259" key="1">
    <source>
        <dbReference type="PROSITE" id="PS51352"/>
    </source>
</evidence>
<dbReference type="CDD" id="cd02966">
    <property type="entry name" value="TlpA_like_family"/>
    <property type="match status" value="1"/>
</dbReference>
<dbReference type="Gene3D" id="3.40.30.10">
    <property type="entry name" value="Glutaredoxin"/>
    <property type="match status" value="1"/>
</dbReference>
<dbReference type="KEGG" id="boz:DBV39_16085"/>
<dbReference type="InterPro" id="IPR013766">
    <property type="entry name" value="Thioredoxin_domain"/>
</dbReference>
<evidence type="ECO:0000313" key="2">
    <source>
        <dbReference type="EMBL" id="AWB34996.1"/>
    </source>
</evidence>
<dbReference type="RefSeq" id="WP_108622406.1">
    <property type="nucleotide sequence ID" value="NZ_CP028901.1"/>
</dbReference>
<accession>A0A2R4XMF7</accession>
<dbReference type="EMBL" id="CP028901">
    <property type="protein sequence ID" value="AWB34996.1"/>
    <property type="molecule type" value="Genomic_DNA"/>
</dbReference>
<organism evidence="2 3">
    <name type="scientific">Orrella marina</name>
    <dbReference type="NCBI Taxonomy" id="2163011"/>
    <lineage>
        <taxon>Bacteria</taxon>
        <taxon>Pseudomonadati</taxon>
        <taxon>Pseudomonadota</taxon>
        <taxon>Betaproteobacteria</taxon>
        <taxon>Burkholderiales</taxon>
        <taxon>Alcaligenaceae</taxon>
        <taxon>Orrella</taxon>
    </lineage>
</organism>
<evidence type="ECO:0000313" key="3">
    <source>
        <dbReference type="Proteomes" id="UP000244571"/>
    </source>
</evidence>
<dbReference type="PANTHER" id="PTHR42852">
    <property type="entry name" value="THIOL:DISULFIDE INTERCHANGE PROTEIN DSBE"/>
    <property type="match status" value="1"/>
</dbReference>